<evidence type="ECO:0000313" key="2">
    <source>
        <dbReference type="Proteomes" id="UP000060513"/>
    </source>
</evidence>
<sequence length="50" mass="5543">MSSADRSEAPIYADLVEERGDVPADARRTAEETLREMGRVMDFSDVLAGR</sequence>
<dbReference type="Proteomes" id="UP000060513">
    <property type="component" value="Chromosome"/>
</dbReference>
<dbReference type="AlphaFoldDB" id="A0A0M4DQB0"/>
<dbReference type="PATRIC" id="fig|38300.4.peg.6914"/>
<name>A0A0M4DQB0_STRPR</name>
<reference evidence="1 2" key="1">
    <citation type="submission" date="2015-08" db="EMBL/GenBank/DDBJ databases">
        <title>Genome sequence of the pristinamycin over-producing bacterium Streptomyces pristinaespiralis HCCB10218.</title>
        <authorList>
            <person name="Tian J."/>
            <person name="Yang J."/>
            <person name="Li L."/>
            <person name="Ruan L."/>
            <person name="Wei W."/>
            <person name="Zheng G."/>
            <person name="Wei Z."/>
            <person name="Yang S."/>
            <person name="Ge M."/>
            <person name="Jiang W."/>
            <person name="Lu Y."/>
        </authorList>
    </citation>
    <scope>NUCLEOTIDE SEQUENCE [LARGE SCALE GENOMIC DNA]</scope>
    <source>
        <strain evidence="1 2">HCCB 10218</strain>
    </source>
</reference>
<accession>A0A0M4DQB0</accession>
<dbReference type="EMBL" id="CP011340">
    <property type="protein sequence ID" value="ALC24917.1"/>
    <property type="molecule type" value="Genomic_DNA"/>
</dbReference>
<protein>
    <submittedName>
        <fullName evidence="1">Uncharacterized protein</fullName>
    </submittedName>
</protein>
<organism evidence="1">
    <name type="scientific">Streptomyces pristinaespiralis</name>
    <dbReference type="NCBI Taxonomy" id="38300"/>
    <lineage>
        <taxon>Bacteria</taxon>
        <taxon>Bacillati</taxon>
        <taxon>Actinomycetota</taxon>
        <taxon>Actinomycetes</taxon>
        <taxon>Kitasatosporales</taxon>
        <taxon>Streptomycetaceae</taxon>
        <taxon>Streptomyces</taxon>
    </lineage>
</organism>
<dbReference type="RefSeq" id="WP_005320860.1">
    <property type="nucleotide sequence ID" value="NZ_CP011340.1"/>
</dbReference>
<dbReference type="GeneID" id="97232343"/>
<proteinExistence type="predicted"/>
<dbReference type="STRING" id="38300.SPRI_6611"/>
<evidence type="ECO:0000313" key="1">
    <source>
        <dbReference type="EMBL" id="ALC24917.1"/>
    </source>
</evidence>
<gene>
    <name evidence="1" type="ORF">SPRI_6611</name>
</gene>
<dbReference type="KEGG" id="spri:SPRI_6611"/>